<accession>A0A482W1X7</accession>
<feature type="non-terminal residue" evidence="1">
    <location>
        <position position="48"/>
    </location>
</feature>
<name>A0A482W1X7_ASBVE</name>
<evidence type="ECO:0000313" key="1">
    <source>
        <dbReference type="EMBL" id="RZC38637.1"/>
    </source>
</evidence>
<dbReference type="EMBL" id="QDEB01041432">
    <property type="protein sequence ID" value="RZC38637.1"/>
    <property type="molecule type" value="Genomic_DNA"/>
</dbReference>
<keyword evidence="2" id="KW-1185">Reference proteome</keyword>
<proteinExistence type="predicted"/>
<sequence length="48" mass="5774">MSLEKLEALARKRVQGEWFLYNMNDDIFNLIVFIDEVWFNSEGYVNSQ</sequence>
<evidence type="ECO:0000313" key="2">
    <source>
        <dbReference type="Proteomes" id="UP000292052"/>
    </source>
</evidence>
<dbReference type="Proteomes" id="UP000292052">
    <property type="component" value="Unassembled WGS sequence"/>
</dbReference>
<organism evidence="1 2">
    <name type="scientific">Asbolus verrucosus</name>
    <name type="common">Desert ironclad beetle</name>
    <dbReference type="NCBI Taxonomy" id="1661398"/>
    <lineage>
        <taxon>Eukaryota</taxon>
        <taxon>Metazoa</taxon>
        <taxon>Ecdysozoa</taxon>
        <taxon>Arthropoda</taxon>
        <taxon>Hexapoda</taxon>
        <taxon>Insecta</taxon>
        <taxon>Pterygota</taxon>
        <taxon>Neoptera</taxon>
        <taxon>Endopterygota</taxon>
        <taxon>Coleoptera</taxon>
        <taxon>Polyphaga</taxon>
        <taxon>Cucujiformia</taxon>
        <taxon>Tenebrionidae</taxon>
        <taxon>Pimeliinae</taxon>
        <taxon>Asbolus</taxon>
    </lineage>
</organism>
<comment type="caution">
    <text evidence="1">The sequence shown here is derived from an EMBL/GenBank/DDBJ whole genome shotgun (WGS) entry which is preliminary data.</text>
</comment>
<protein>
    <submittedName>
        <fullName evidence="1">Uncharacterized protein</fullName>
    </submittedName>
</protein>
<reference evidence="1 2" key="1">
    <citation type="submission" date="2017-03" db="EMBL/GenBank/DDBJ databases">
        <title>Genome of the blue death feigning beetle - Asbolus verrucosus.</title>
        <authorList>
            <person name="Rider S.D."/>
        </authorList>
    </citation>
    <scope>NUCLEOTIDE SEQUENCE [LARGE SCALE GENOMIC DNA]</scope>
    <source>
        <strain evidence="1">Butters</strain>
        <tissue evidence="1">Head and leg muscle</tissue>
    </source>
</reference>
<gene>
    <name evidence="1" type="ORF">BDFB_014994</name>
</gene>
<dbReference type="AlphaFoldDB" id="A0A482W1X7"/>